<feature type="region of interest" description="Disordered" evidence="3">
    <location>
        <begin position="102"/>
        <end position="132"/>
    </location>
</feature>
<name>G6EG92_9SPHN</name>
<keyword evidence="2" id="KW-0564">Palmitate</keyword>
<protein>
    <submittedName>
        <fullName evidence="4">RND efflux system outer membrane lipoprotein</fullName>
    </submittedName>
</protein>
<feature type="signal peptide" evidence="2">
    <location>
        <begin position="1"/>
        <end position="26"/>
    </location>
</feature>
<dbReference type="SUPFAM" id="SSF56954">
    <property type="entry name" value="Outer membrane efflux proteins (OEP)"/>
    <property type="match status" value="1"/>
</dbReference>
<evidence type="ECO:0000313" key="5">
    <source>
        <dbReference type="Proteomes" id="UP000004030"/>
    </source>
</evidence>
<keyword evidence="2" id="KW-1134">Transmembrane beta strand</keyword>
<evidence type="ECO:0000256" key="2">
    <source>
        <dbReference type="RuleBase" id="RU362097"/>
    </source>
</evidence>
<dbReference type="Gene3D" id="1.20.1600.10">
    <property type="entry name" value="Outer membrane efflux proteins (OEP)"/>
    <property type="match status" value="1"/>
</dbReference>
<comment type="caution">
    <text evidence="4">The sequence shown here is derived from an EMBL/GenBank/DDBJ whole genome shotgun (WGS) entry which is preliminary data.</text>
</comment>
<accession>G6EG92</accession>
<evidence type="ECO:0000256" key="3">
    <source>
        <dbReference type="SAM" id="MobiDB-lite"/>
    </source>
</evidence>
<dbReference type="NCBIfam" id="TIGR01845">
    <property type="entry name" value="outer_NodT"/>
    <property type="match status" value="1"/>
</dbReference>
<dbReference type="InterPro" id="IPR010131">
    <property type="entry name" value="MdtP/NodT-like"/>
</dbReference>
<evidence type="ECO:0000313" key="4">
    <source>
        <dbReference type="EMBL" id="EHJ59781.1"/>
    </source>
</evidence>
<dbReference type="Pfam" id="PF02321">
    <property type="entry name" value="OEP"/>
    <property type="match status" value="2"/>
</dbReference>
<dbReference type="eggNOG" id="COG1538">
    <property type="taxonomic scope" value="Bacteria"/>
</dbReference>
<dbReference type="Proteomes" id="UP000004030">
    <property type="component" value="Unassembled WGS sequence"/>
</dbReference>
<comment type="similarity">
    <text evidence="1 2">Belongs to the outer membrane factor (OMF) (TC 1.B.17) family.</text>
</comment>
<dbReference type="GO" id="GO:0005886">
    <property type="term" value="C:plasma membrane"/>
    <property type="evidence" value="ECO:0007669"/>
    <property type="project" value="UniProtKB-SubCell"/>
</dbReference>
<dbReference type="Gene3D" id="2.20.200.10">
    <property type="entry name" value="Outer membrane efflux proteins (OEP)"/>
    <property type="match status" value="1"/>
</dbReference>
<dbReference type="AlphaFoldDB" id="G6EG92"/>
<keyword evidence="2" id="KW-0812">Transmembrane</keyword>
<feature type="chain" id="PRO_5001439133" evidence="2">
    <location>
        <begin position="27"/>
        <end position="488"/>
    </location>
</feature>
<dbReference type="GO" id="GO:0015562">
    <property type="term" value="F:efflux transmembrane transporter activity"/>
    <property type="evidence" value="ECO:0007669"/>
    <property type="project" value="InterPro"/>
</dbReference>
<dbReference type="PANTHER" id="PTHR30203">
    <property type="entry name" value="OUTER MEMBRANE CATION EFFLUX PROTEIN"/>
    <property type="match status" value="1"/>
</dbReference>
<keyword evidence="2" id="KW-0472">Membrane</keyword>
<keyword evidence="2 4" id="KW-0449">Lipoprotein</keyword>
<keyword evidence="2" id="KW-0732">Signal</keyword>
<feature type="region of interest" description="Disordered" evidence="3">
    <location>
        <begin position="263"/>
        <end position="284"/>
    </location>
</feature>
<dbReference type="PANTHER" id="PTHR30203:SF21">
    <property type="entry name" value="OUTER MEMBRANE COMPONENT OF MULTIDRUG EFFLUX PUMP-RELATED"/>
    <property type="match status" value="1"/>
</dbReference>
<gene>
    <name evidence="4" type="ORF">NSU_3363</name>
</gene>
<keyword evidence="5" id="KW-1185">Reference proteome</keyword>
<sequence>MKGVTLMKTRSLLAALLAATSLAACAAGPDYVAPTPPPRGDAAFIGARSSAVSTAAVQPGWWRLYDDPVLDALVLDALAANTDIRVAVARIERARASLRGSRSETLPQTAFEGSGTYGRASQARTLPGADREGRTVDAGLSVSYELDLFGRVSRGVEASRADLSAAQEDADAVRVTVVADTVRAYVDAASYAEQLAVAQRTVDLLDRSVRITGARFERGLNQKLDVIRVTQLRDEQAATIPALQAQRDGALFRLATLTGKTPQDLPEAARERTKTPDVRQPIPVGDGRALLARRPDVRAAERRLAADTARIGVATADLYPRITLGGSVGTTAVGATDIFAGGPLRWLLGPLISWAFPNQEAIRARIGEAKADTKADLAAFDGSVLRALEETETALSAYRNALLRKEQLASAREAADRAAQVSIARQSRGQIDALDVLDAQRTLARSEAAYAQASQGVAQAQVDLFRALGGTWQGKANDPAATDLGDAA</sequence>
<dbReference type="PATRIC" id="fig|1088721.3.peg.3319"/>
<dbReference type="PROSITE" id="PS51257">
    <property type="entry name" value="PROKAR_LIPOPROTEIN"/>
    <property type="match status" value="1"/>
</dbReference>
<reference evidence="4 5" key="1">
    <citation type="journal article" date="2012" name="J. Bacteriol.">
        <title>Genome sequence of benzo(a)pyrene-degrading bacterium Novosphingobium pentaromativorans US6-1.</title>
        <authorList>
            <person name="Luo Y.R."/>
            <person name="Kang S.G."/>
            <person name="Kim S.J."/>
            <person name="Kim M.R."/>
            <person name="Li N."/>
            <person name="Lee J.H."/>
            <person name="Kwon K.K."/>
        </authorList>
    </citation>
    <scope>NUCLEOTIDE SEQUENCE [LARGE SCALE GENOMIC DNA]</scope>
    <source>
        <strain evidence="4 5">US6-1</strain>
    </source>
</reference>
<feature type="compositionally biased region" description="Basic and acidic residues" evidence="3">
    <location>
        <begin position="267"/>
        <end position="277"/>
    </location>
</feature>
<comment type="subcellular location">
    <subcellularLocation>
        <location evidence="2">Cell membrane</location>
        <topology evidence="2">Lipid-anchor</topology>
    </subcellularLocation>
</comment>
<evidence type="ECO:0000256" key="1">
    <source>
        <dbReference type="ARBA" id="ARBA00007613"/>
    </source>
</evidence>
<dbReference type="InterPro" id="IPR003423">
    <property type="entry name" value="OMP_efflux"/>
</dbReference>
<proteinExistence type="inferred from homology"/>
<dbReference type="EMBL" id="AGFM01000054">
    <property type="protein sequence ID" value="EHJ59781.1"/>
    <property type="molecule type" value="Genomic_DNA"/>
</dbReference>
<organism evidence="4 5">
    <name type="scientific">Novosphingobium pentaromativorans US6-1</name>
    <dbReference type="NCBI Taxonomy" id="1088721"/>
    <lineage>
        <taxon>Bacteria</taxon>
        <taxon>Pseudomonadati</taxon>
        <taxon>Pseudomonadota</taxon>
        <taxon>Alphaproteobacteria</taxon>
        <taxon>Sphingomonadales</taxon>
        <taxon>Sphingomonadaceae</taxon>
        <taxon>Novosphingobium</taxon>
    </lineage>
</organism>